<evidence type="ECO:0008006" key="3">
    <source>
        <dbReference type="Google" id="ProtNLM"/>
    </source>
</evidence>
<sequence>MLNNIFRGSIKRFATSLTRLPETTSYVIKVNEQIINPLWTGGKTRGNIQLVNHYYYVRYSKTLISFIKISDFHNIQKAFAHAKKVLYAYCKENNLLRNEYRICEDYDGRYLEVKAGNVVFMCDIDCLEIVEEYNWMHIARDNIIYTIERDDDKIENIYFHRLCMGMHKHENKVMHRDGNKLNNRKSNLVIEYKK</sequence>
<evidence type="ECO:0000313" key="2">
    <source>
        <dbReference type="Proteomes" id="UP000187209"/>
    </source>
</evidence>
<dbReference type="InterPro" id="IPR044925">
    <property type="entry name" value="His-Me_finger_sf"/>
</dbReference>
<name>A0A1R2CUM9_9CILI</name>
<organism evidence="1 2">
    <name type="scientific">Stentor coeruleus</name>
    <dbReference type="NCBI Taxonomy" id="5963"/>
    <lineage>
        <taxon>Eukaryota</taxon>
        <taxon>Sar</taxon>
        <taxon>Alveolata</taxon>
        <taxon>Ciliophora</taxon>
        <taxon>Postciliodesmatophora</taxon>
        <taxon>Heterotrichea</taxon>
        <taxon>Heterotrichida</taxon>
        <taxon>Stentoridae</taxon>
        <taxon>Stentor</taxon>
    </lineage>
</organism>
<dbReference type="EMBL" id="MPUH01000057">
    <property type="protein sequence ID" value="OMJ92673.1"/>
    <property type="molecule type" value="Genomic_DNA"/>
</dbReference>
<comment type="caution">
    <text evidence="1">The sequence shown here is derived from an EMBL/GenBank/DDBJ whole genome shotgun (WGS) entry which is preliminary data.</text>
</comment>
<evidence type="ECO:0000313" key="1">
    <source>
        <dbReference type="EMBL" id="OMJ92673.1"/>
    </source>
</evidence>
<dbReference type="SUPFAM" id="SSF54060">
    <property type="entry name" value="His-Me finger endonucleases"/>
    <property type="match status" value="1"/>
</dbReference>
<dbReference type="Proteomes" id="UP000187209">
    <property type="component" value="Unassembled WGS sequence"/>
</dbReference>
<gene>
    <name evidence="1" type="ORF">SteCoe_4552</name>
</gene>
<protein>
    <recommendedName>
        <fullName evidence="3">HNH nuclease domain-containing protein</fullName>
    </recommendedName>
</protein>
<dbReference type="AlphaFoldDB" id="A0A1R2CUM9"/>
<keyword evidence="2" id="KW-1185">Reference proteome</keyword>
<reference evidence="1 2" key="1">
    <citation type="submission" date="2016-11" db="EMBL/GenBank/DDBJ databases">
        <title>The macronuclear genome of Stentor coeruleus: a giant cell with tiny introns.</title>
        <authorList>
            <person name="Slabodnick M."/>
            <person name="Ruby J.G."/>
            <person name="Reiff S.B."/>
            <person name="Swart E.C."/>
            <person name="Gosai S."/>
            <person name="Prabakaran S."/>
            <person name="Witkowska E."/>
            <person name="Larue G.E."/>
            <person name="Fisher S."/>
            <person name="Freeman R.M."/>
            <person name="Gunawardena J."/>
            <person name="Chu W."/>
            <person name="Stover N.A."/>
            <person name="Gregory B.D."/>
            <person name="Nowacki M."/>
            <person name="Derisi J."/>
            <person name="Roy S.W."/>
            <person name="Marshall W.F."/>
            <person name="Sood P."/>
        </authorList>
    </citation>
    <scope>NUCLEOTIDE SEQUENCE [LARGE SCALE GENOMIC DNA]</scope>
    <source>
        <strain evidence="1">WM001</strain>
    </source>
</reference>
<dbReference type="OrthoDB" id="10603724at2759"/>
<accession>A0A1R2CUM9</accession>
<proteinExistence type="predicted"/>